<keyword evidence="1" id="KW-0732">Signal</keyword>
<dbReference type="Pfam" id="PF13585">
    <property type="entry name" value="CHU_C"/>
    <property type="match status" value="1"/>
</dbReference>
<name>A0A316B700_9BACT</name>
<gene>
    <name evidence="2" type="ORF">CLV98_104216</name>
</gene>
<comment type="caution">
    <text evidence="2">The sequence shown here is derived from an EMBL/GenBank/DDBJ whole genome shotgun (WGS) entry which is preliminary data.</text>
</comment>
<sequence length="660" mass="71515">MINLYIRLGLLLILSVSSGWAQSLADTYRLMGNFEVDSPACGNELAAVRTSNGCNNFSSSGQFVEQMVSCNTQRKVYNLFSDNSLLYDNSNGLIGKTYTIQFLVSNSAWPINRAPVLDFSQGNSTSGIHYKRLGGGDQACLSLDDANFSNCIPLNLNEYYLISITRNDVTGLVELYVNDQLVASKQDPSGLYCAKAGASIRLYGNSSKSTCESASAYFAFLSFANTYRTGTELADRYLQACSFIHDNPNADFSIDPGNSCKDGKATIQYTGTLPMDSPYALEWDFDGAQVLNGTGRGPIDIQWSTAGTKNVKLSIVNKACSQTLDNIKSPIVSLPSIEIDQNITGCSPIQNVLIRVKDGAPPYQYALNSGAYRSDPSFSLPQGIHSFYIKDTNGCIRDTSVTVTGRNIKVESLPDTTICEGQTITLLTTSDGSSFVWSPNSNIDHIGIQSPTVTPQASTSYIVHAKSVDSVTGDDCEATDTVRVTVLPRPQLKVTPGQIIEPNNPFQLSATVSNATGVTFAWTPPNGLDDPTSPTPTATLDQDQKYRVVAANVNGCSEDATVYLQINKRMNLKFPEAFSPNGDGINDHLLPIYDPTITLKHMRIYGRWGAPIFESNTPLSGWNGLVAQSPAESGTYQWVLEGELPSGESVRQTGTLLLLR</sequence>
<dbReference type="NCBIfam" id="TIGR04131">
    <property type="entry name" value="Bac_Flav_CTERM"/>
    <property type="match status" value="1"/>
</dbReference>
<accession>A0A316B700</accession>
<dbReference type="InterPro" id="IPR013320">
    <property type="entry name" value="ConA-like_dom_sf"/>
</dbReference>
<dbReference type="RefSeq" id="WP_109674216.1">
    <property type="nucleotide sequence ID" value="NZ_QGDT01000004.1"/>
</dbReference>
<feature type="chain" id="PRO_5016429470" evidence="1">
    <location>
        <begin position="22"/>
        <end position="660"/>
    </location>
</feature>
<dbReference type="Proteomes" id="UP000245880">
    <property type="component" value="Unassembled WGS sequence"/>
</dbReference>
<dbReference type="EMBL" id="QGDT01000004">
    <property type="protein sequence ID" value="PWJ58357.1"/>
    <property type="molecule type" value="Genomic_DNA"/>
</dbReference>
<feature type="signal peptide" evidence="1">
    <location>
        <begin position="1"/>
        <end position="21"/>
    </location>
</feature>
<organism evidence="2 3">
    <name type="scientific">Dyadobacter jejuensis</name>
    <dbReference type="NCBI Taxonomy" id="1082580"/>
    <lineage>
        <taxon>Bacteria</taxon>
        <taxon>Pseudomonadati</taxon>
        <taxon>Bacteroidota</taxon>
        <taxon>Cytophagia</taxon>
        <taxon>Cytophagales</taxon>
        <taxon>Spirosomataceae</taxon>
        <taxon>Dyadobacter</taxon>
    </lineage>
</organism>
<dbReference type="GO" id="GO:0005975">
    <property type="term" value="P:carbohydrate metabolic process"/>
    <property type="evidence" value="ECO:0007669"/>
    <property type="project" value="UniProtKB-ARBA"/>
</dbReference>
<reference evidence="2 3" key="1">
    <citation type="submission" date="2018-03" db="EMBL/GenBank/DDBJ databases">
        <title>Genomic Encyclopedia of Archaeal and Bacterial Type Strains, Phase II (KMG-II): from individual species to whole genera.</title>
        <authorList>
            <person name="Goeker M."/>
        </authorList>
    </citation>
    <scope>NUCLEOTIDE SEQUENCE [LARGE SCALE GENOMIC DNA]</scope>
    <source>
        <strain evidence="2 3">DSM 100346</strain>
    </source>
</reference>
<dbReference type="InterPro" id="IPR013783">
    <property type="entry name" value="Ig-like_fold"/>
</dbReference>
<dbReference type="InterPro" id="IPR026341">
    <property type="entry name" value="T9SS_type_B"/>
</dbReference>
<dbReference type="OrthoDB" id="7794186at2"/>
<dbReference type="AlphaFoldDB" id="A0A316B700"/>
<evidence type="ECO:0000313" key="2">
    <source>
        <dbReference type="EMBL" id="PWJ58357.1"/>
    </source>
</evidence>
<dbReference type="GO" id="GO:0004553">
    <property type="term" value="F:hydrolase activity, hydrolyzing O-glycosyl compounds"/>
    <property type="evidence" value="ECO:0007669"/>
    <property type="project" value="UniProtKB-ARBA"/>
</dbReference>
<protein>
    <submittedName>
        <fullName evidence="2">Gliding motility-associated-like protein</fullName>
    </submittedName>
</protein>
<proteinExistence type="predicted"/>
<dbReference type="Gene3D" id="2.60.120.200">
    <property type="match status" value="1"/>
</dbReference>
<keyword evidence="3" id="KW-1185">Reference proteome</keyword>
<evidence type="ECO:0000256" key="1">
    <source>
        <dbReference type="SAM" id="SignalP"/>
    </source>
</evidence>
<dbReference type="Gene3D" id="2.60.40.10">
    <property type="entry name" value="Immunoglobulins"/>
    <property type="match status" value="1"/>
</dbReference>
<dbReference type="SUPFAM" id="SSF49899">
    <property type="entry name" value="Concanavalin A-like lectins/glucanases"/>
    <property type="match status" value="1"/>
</dbReference>
<evidence type="ECO:0000313" key="3">
    <source>
        <dbReference type="Proteomes" id="UP000245880"/>
    </source>
</evidence>